<keyword evidence="3" id="KW-0067">ATP-binding</keyword>
<dbReference type="GO" id="GO:0005874">
    <property type="term" value="C:microtubule"/>
    <property type="evidence" value="ECO:0007669"/>
    <property type="project" value="UniProtKB-KW"/>
</dbReference>
<dbReference type="PANTHER" id="PTHR37739">
    <property type="entry name" value="KINESIN-LIKE PROTEIN KIN-12D"/>
    <property type="match status" value="1"/>
</dbReference>
<keyword evidence="9" id="KW-1185">Reference proteome</keyword>
<feature type="region of interest" description="Disordered" evidence="7">
    <location>
        <begin position="534"/>
        <end position="578"/>
    </location>
</feature>
<dbReference type="GO" id="GO:0005524">
    <property type="term" value="F:ATP binding"/>
    <property type="evidence" value="ECO:0007669"/>
    <property type="project" value="UniProtKB-KW"/>
</dbReference>
<dbReference type="PANTHER" id="PTHR37739:SF10">
    <property type="entry name" value="AMINOTRANSFERASE-LIKE PLANT MOBILE DOMAIN-CONTAINING PROTEIN"/>
    <property type="match status" value="1"/>
</dbReference>
<evidence type="ECO:0000256" key="2">
    <source>
        <dbReference type="ARBA" id="ARBA00022741"/>
    </source>
</evidence>
<evidence type="ECO:0000256" key="7">
    <source>
        <dbReference type="SAM" id="MobiDB-lite"/>
    </source>
</evidence>
<keyword evidence="2" id="KW-0547">Nucleotide-binding</keyword>
<evidence type="ECO:0000256" key="1">
    <source>
        <dbReference type="ARBA" id="ARBA00022701"/>
    </source>
</evidence>
<proteinExistence type="predicted"/>
<organism evidence="8 9">
    <name type="scientific">Miscanthus lutarioriparius</name>
    <dbReference type="NCBI Taxonomy" id="422564"/>
    <lineage>
        <taxon>Eukaryota</taxon>
        <taxon>Viridiplantae</taxon>
        <taxon>Streptophyta</taxon>
        <taxon>Embryophyta</taxon>
        <taxon>Tracheophyta</taxon>
        <taxon>Spermatophyta</taxon>
        <taxon>Magnoliopsida</taxon>
        <taxon>Liliopsida</taxon>
        <taxon>Poales</taxon>
        <taxon>Poaceae</taxon>
        <taxon>PACMAD clade</taxon>
        <taxon>Panicoideae</taxon>
        <taxon>Andropogonodae</taxon>
        <taxon>Andropogoneae</taxon>
        <taxon>Saccharinae</taxon>
        <taxon>Miscanthus</taxon>
    </lineage>
</organism>
<comment type="caution">
    <text evidence="8">The sequence shown here is derived from an EMBL/GenBank/DDBJ whole genome shotgun (WGS) entry which is preliminary data.</text>
</comment>
<evidence type="ECO:0000313" key="8">
    <source>
        <dbReference type="EMBL" id="CAD6269563.1"/>
    </source>
</evidence>
<evidence type="ECO:0000256" key="6">
    <source>
        <dbReference type="SAM" id="Coils"/>
    </source>
</evidence>
<dbReference type="OrthoDB" id="644317at2759"/>
<dbReference type="EMBL" id="CAJGYO010000015">
    <property type="protein sequence ID" value="CAD6269563.1"/>
    <property type="molecule type" value="Genomic_DNA"/>
</dbReference>
<evidence type="ECO:0000313" key="9">
    <source>
        <dbReference type="Proteomes" id="UP000604825"/>
    </source>
</evidence>
<accession>A0A811RHT9</accession>
<feature type="region of interest" description="Disordered" evidence="7">
    <location>
        <begin position="1"/>
        <end position="92"/>
    </location>
</feature>
<feature type="coiled-coil region" evidence="6">
    <location>
        <begin position="409"/>
        <end position="464"/>
    </location>
</feature>
<name>A0A811RHT9_9POAL</name>
<evidence type="ECO:0000256" key="4">
    <source>
        <dbReference type="ARBA" id="ARBA00023054"/>
    </source>
</evidence>
<evidence type="ECO:0000256" key="3">
    <source>
        <dbReference type="ARBA" id="ARBA00022840"/>
    </source>
</evidence>
<dbReference type="InterPro" id="IPR044986">
    <property type="entry name" value="KIF15/KIN-12"/>
</dbReference>
<dbReference type="Proteomes" id="UP000604825">
    <property type="component" value="Unassembled WGS sequence"/>
</dbReference>
<keyword evidence="1" id="KW-0493">Microtubule</keyword>
<reference evidence="8" key="1">
    <citation type="submission" date="2020-10" db="EMBL/GenBank/DDBJ databases">
        <authorList>
            <person name="Han B."/>
            <person name="Lu T."/>
            <person name="Zhao Q."/>
            <person name="Huang X."/>
            <person name="Zhao Y."/>
        </authorList>
    </citation>
    <scope>NUCLEOTIDE SEQUENCE</scope>
</reference>
<feature type="coiled-coil region" evidence="6">
    <location>
        <begin position="226"/>
        <end position="256"/>
    </location>
</feature>
<evidence type="ECO:0000256" key="5">
    <source>
        <dbReference type="ARBA" id="ARBA00023175"/>
    </source>
</evidence>
<gene>
    <name evidence="8" type="ORF">NCGR_LOCUS52867</name>
</gene>
<feature type="compositionally biased region" description="Basic and acidic residues" evidence="7">
    <location>
        <begin position="534"/>
        <end position="550"/>
    </location>
</feature>
<dbReference type="AlphaFoldDB" id="A0A811RHT9"/>
<protein>
    <submittedName>
        <fullName evidence="8">Uncharacterized protein</fullName>
    </submittedName>
</protein>
<keyword evidence="4 6" id="KW-0175">Coiled coil</keyword>
<keyword evidence="5" id="KW-0505">Motor protein</keyword>
<sequence length="971" mass="110372">MVRGLGPQRRYSAGPYPAAARGDENAPPDGFGAAPSTSGPTGPGAASRHPFHYRAIRPPLASSSSMYNRKPQLPAPTPKKVSGVRAAGNTPARVSVARTSLELTEKPSLSLGTRSADVPPFKVKESISFWEGEVSCKNSLSKYVPVTPANLEACSDEGFMSNTESKLSLELEWDIHKTILVEELKSRAEVEDRTAALRDELKAADFRILEACRQKEAIQEELNGTRETLESNLFDLIQESNKLKKANDKSLELLQERDMEIQRLNSELEKVNFNRKYQQDHVSCSSAEQEKNDFSRQVEVQTELITYLATEQSSIQLQLEASKNNELLAKQNLGEIELLLDEAIETIVQKEVLAQNYASLLESQQEQSKSYYEGRLKELEIRMQEVNDLVAASLISRNKEIRKTHAEEKNEILKKNEVLERSIEDFKDTMYLLEEEVKKLKEEAQQQRGQREKLEVELHNLQQQSLVARSSGKGESSLKDGMTDLAGSTRVLSYRNNELLCSQESRRICRKEVSDKESVVAEQLDGEMAQLHLSHEENQPESSQFEHRSPTEQPEFYSNAADSDQAPSESELGEQVPPEALKPIIEVVEEEELPPVAPVQERKPLDYALAPSDELKRLRTINHYEGQRTATDRRFWSIEQQDLYISIYKSAKIFEMKWIDWEHIRSVDQFAGIRERCAFLGLEQIMSYRCAWDTELIRQFYSTVHISTDKNSITWMTDGRKITTNKRTWEEMFGIPCGVHSEIHSQFWLDDDDKRILYTAADCTPGQISGLSPLTIIAKKIVWSTIYPRSGNNIDGHNWNLLYHIVKQHPFDIIALLFGEIDLIISGRNGTKDLLFYAPYIMGMIMSAFEYDRPRESRHNSYKPRPSYKQKRTNRFSCPPAPAVAAPFEPLQPEIVVDVDADNYHQFDAAGHQPQGEAVHGQAEQTITQTNLQVVEDGLRPIRHSLADVSAQPAVVRPSSFGRFPWYQREK</sequence>